<sequence length="228" mass="26154">MDLTVEEKMFFDRIEKEFLDYVQNGIPIRFIYVKEMRLVDRAFVQQHYLPRVRRLRTNPVTLEFIEHTSSTKPRMQAYLQTVVKYDMLSHSWLLAPTAIKFYDSNWQPLYGEGGDRAFCRLVEAIMLASGDSTVLNWCGGAADLHNSNAMPHSPIAYLCGFPHDDYLWSTEGLDMAMTSRGLQVQLLILPMKLRKHICVMAQVLPRTTSSSHAVSCSFIRTSVMLLPS</sequence>
<gene>
    <name evidence="1" type="ORF">QC762_205625</name>
</gene>
<name>A0ABR0GLN0_9PEZI</name>
<proteinExistence type="predicted"/>
<evidence type="ECO:0000313" key="1">
    <source>
        <dbReference type="EMBL" id="KAK4656588.1"/>
    </source>
</evidence>
<keyword evidence="2" id="KW-1185">Reference proteome</keyword>
<dbReference type="EMBL" id="JAFFHA010000004">
    <property type="protein sequence ID" value="KAK4656588.1"/>
    <property type="molecule type" value="Genomic_DNA"/>
</dbReference>
<accession>A0ABR0GLN0</accession>
<reference evidence="1 2" key="1">
    <citation type="journal article" date="2023" name="bioRxiv">
        <title>High-quality genome assemblies of four members of thePodospora anserinaspecies complex.</title>
        <authorList>
            <person name="Ament-Velasquez S.L."/>
            <person name="Vogan A.A."/>
            <person name="Wallerman O."/>
            <person name="Hartmann F."/>
            <person name="Gautier V."/>
            <person name="Silar P."/>
            <person name="Giraud T."/>
            <person name="Johannesson H."/>
        </authorList>
    </citation>
    <scope>NUCLEOTIDE SEQUENCE [LARGE SCALE GENOMIC DNA]</scope>
    <source>
        <strain evidence="1 2">CBS 415.72m</strain>
    </source>
</reference>
<protein>
    <submittedName>
        <fullName evidence="1">Uncharacterized protein</fullName>
    </submittedName>
</protein>
<dbReference type="Proteomes" id="UP001323405">
    <property type="component" value="Unassembled WGS sequence"/>
</dbReference>
<comment type="caution">
    <text evidence="1">The sequence shown here is derived from an EMBL/GenBank/DDBJ whole genome shotgun (WGS) entry which is preliminary data.</text>
</comment>
<dbReference type="RefSeq" id="XP_062745563.1">
    <property type="nucleotide sequence ID" value="XM_062887453.1"/>
</dbReference>
<evidence type="ECO:0000313" key="2">
    <source>
        <dbReference type="Proteomes" id="UP001323405"/>
    </source>
</evidence>
<organism evidence="1 2">
    <name type="scientific">Podospora pseudocomata</name>
    <dbReference type="NCBI Taxonomy" id="2093779"/>
    <lineage>
        <taxon>Eukaryota</taxon>
        <taxon>Fungi</taxon>
        <taxon>Dikarya</taxon>
        <taxon>Ascomycota</taxon>
        <taxon>Pezizomycotina</taxon>
        <taxon>Sordariomycetes</taxon>
        <taxon>Sordariomycetidae</taxon>
        <taxon>Sordariales</taxon>
        <taxon>Podosporaceae</taxon>
        <taxon>Podospora</taxon>
    </lineage>
</organism>
<dbReference type="GeneID" id="87907360"/>